<dbReference type="AlphaFoldDB" id="K6D3W6"/>
<protein>
    <submittedName>
        <fullName evidence="1">Uncharacterized protein</fullName>
    </submittedName>
</protein>
<dbReference type="PATRIC" id="fig|1131731.3.peg.3948"/>
<organism evidence="1 2">
    <name type="scientific">Schinkia azotoformans LMG 9581</name>
    <dbReference type="NCBI Taxonomy" id="1131731"/>
    <lineage>
        <taxon>Bacteria</taxon>
        <taxon>Bacillati</taxon>
        <taxon>Bacillota</taxon>
        <taxon>Bacilli</taxon>
        <taxon>Bacillales</taxon>
        <taxon>Bacillaceae</taxon>
        <taxon>Calidifontibacillus/Schinkia group</taxon>
        <taxon>Schinkia</taxon>
    </lineage>
</organism>
<sequence>MGGSDRVAIPSKAFIFTGKALGFPAELLMIRVNSRISASMPAPAAQSTNLLNYFYKNLILLV</sequence>
<evidence type="ECO:0000313" key="1">
    <source>
        <dbReference type="EMBL" id="EKN62949.1"/>
    </source>
</evidence>
<reference evidence="1 2" key="1">
    <citation type="journal article" date="2012" name="Front. Microbiol.">
        <title>Redundancy and modularity in membrane-associated dissimilatory nitrate reduction in Bacillus.</title>
        <authorList>
            <person name="Heylen K."/>
            <person name="Keltjens J."/>
        </authorList>
    </citation>
    <scope>NUCLEOTIDE SEQUENCE [LARGE SCALE GENOMIC DNA]</scope>
    <source>
        <strain evidence="1 2">LMG 9581</strain>
    </source>
</reference>
<dbReference type="Proteomes" id="UP000006315">
    <property type="component" value="Unassembled WGS sequence"/>
</dbReference>
<keyword evidence="2" id="KW-1185">Reference proteome</keyword>
<name>K6D3W6_SCHAZ</name>
<evidence type="ECO:0000313" key="2">
    <source>
        <dbReference type="Proteomes" id="UP000006315"/>
    </source>
</evidence>
<accession>K6D3W6</accession>
<gene>
    <name evidence="1" type="ORF">BAZO_19353</name>
</gene>
<dbReference type="STRING" id="1131731.BAZO_19353"/>
<proteinExistence type="predicted"/>
<comment type="caution">
    <text evidence="1">The sequence shown here is derived from an EMBL/GenBank/DDBJ whole genome shotgun (WGS) entry which is preliminary data.</text>
</comment>
<dbReference type="EMBL" id="AJLR01000149">
    <property type="protein sequence ID" value="EKN62949.1"/>
    <property type="molecule type" value="Genomic_DNA"/>
</dbReference>